<protein>
    <submittedName>
        <fullName evidence="3">Uncharacterized protein</fullName>
    </submittedName>
</protein>
<dbReference type="RefSeq" id="WP_090845007.1">
    <property type="nucleotide sequence ID" value="NZ_DBFONV010000041.1"/>
</dbReference>
<organism evidence="3 5">
    <name type="scientific">Parafannyhessea umbonata</name>
    <dbReference type="NCBI Taxonomy" id="604330"/>
    <lineage>
        <taxon>Bacteria</taxon>
        <taxon>Bacillati</taxon>
        <taxon>Actinomycetota</taxon>
        <taxon>Coriobacteriia</taxon>
        <taxon>Coriobacteriales</taxon>
        <taxon>Atopobiaceae</taxon>
        <taxon>Parafannyhessea</taxon>
    </lineage>
</organism>
<dbReference type="Proteomes" id="UP000199480">
    <property type="component" value="Chromosome I"/>
</dbReference>
<evidence type="ECO:0000313" key="1">
    <source>
        <dbReference type="EMBL" id="MST59696.1"/>
    </source>
</evidence>
<keyword evidence="4" id="KW-1185">Reference proteome</keyword>
<dbReference type="EMBL" id="VUND01000001">
    <property type="protein sequence ID" value="MST59696.1"/>
    <property type="molecule type" value="Genomic_DNA"/>
</dbReference>
<dbReference type="AlphaFoldDB" id="A0A1H1KUR8"/>
<evidence type="ECO:0000313" key="3">
    <source>
        <dbReference type="EMBL" id="SDR65887.1"/>
    </source>
</evidence>
<dbReference type="Proteomes" id="UP000434342">
    <property type="component" value="Unassembled WGS sequence"/>
</dbReference>
<sequence length="91" mass="10632">MATGLHCSDCIFSSFSYNEEWGRYQGSCSRGYTLADPHETRDPDMYFAKSPRDLVPLTDPWGREYLRTDNICKQFLRPTDPDAARYLRKKD</sequence>
<dbReference type="Proteomes" id="UP000198528">
    <property type="component" value="Unassembled WGS sequence"/>
</dbReference>
<accession>A0A1H1KUR8</accession>
<reference evidence="3" key="1">
    <citation type="submission" date="2016-10" db="EMBL/GenBank/DDBJ databases">
        <authorList>
            <person name="de Groot N.N."/>
        </authorList>
    </citation>
    <scope>NUCLEOTIDE SEQUENCE [LARGE SCALE GENOMIC DNA]</scope>
    <source>
        <strain evidence="2">DSM 22619</strain>
        <strain evidence="3">DSM 22620</strain>
    </source>
</reference>
<name>A0A1H1KUR8_9ACTN</name>
<dbReference type="GeneID" id="78499723"/>
<evidence type="ECO:0000313" key="2">
    <source>
        <dbReference type="EMBL" id="SDC05747.1"/>
    </source>
</evidence>
<gene>
    <name evidence="1" type="ORF">FYJ69_02050</name>
    <name evidence="2" type="ORF">SAMN04487824_102171</name>
    <name evidence="3" type="ORF">SAMN04489857_0345</name>
</gene>
<dbReference type="EMBL" id="LT629759">
    <property type="protein sequence ID" value="SDR65887.1"/>
    <property type="molecule type" value="Genomic_DNA"/>
</dbReference>
<evidence type="ECO:0000313" key="4">
    <source>
        <dbReference type="Proteomes" id="UP000198528"/>
    </source>
</evidence>
<dbReference type="EMBL" id="FMZL01000002">
    <property type="protein sequence ID" value="SDC05747.1"/>
    <property type="molecule type" value="Genomic_DNA"/>
</dbReference>
<reference evidence="1 6" key="3">
    <citation type="submission" date="2019-08" db="EMBL/GenBank/DDBJ databases">
        <title>In-depth cultivation of the pig gut microbiome towards novel bacterial diversity and tailored functional studies.</title>
        <authorList>
            <person name="Wylensek D."/>
            <person name="Hitch T.C.A."/>
            <person name="Clavel T."/>
        </authorList>
    </citation>
    <scope>NUCLEOTIDE SEQUENCE [LARGE SCALE GENOMIC DNA]</scope>
    <source>
        <strain evidence="1 6">WB01_CNA04</strain>
    </source>
</reference>
<reference evidence="4 5" key="2">
    <citation type="submission" date="2016-10" db="EMBL/GenBank/DDBJ databases">
        <authorList>
            <person name="Varghese N."/>
            <person name="Submissions S."/>
        </authorList>
    </citation>
    <scope>NUCLEOTIDE SEQUENCE [LARGE SCALE GENOMIC DNA]</scope>
    <source>
        <strain evidence="4">DSM 22619</strain>
        <strain evidence="5">DSM 22620</strain>
    </source>
</reference>
<dbReference type="OrthoDB" id="3186516at2"/>
<proteinExistence type="predicted"/>
<evidence type="ECO:0000313" key="5">
    <source>
        <dbReference type="Proteomes" id="UP000199480"/>
    </source>
</evidence>
<evidence type="ECO:0000313" key="6">
    <source>
        <dbReference type="Proteomes" id="UP000434342"/>
    </source>
</evidence>
<dbReference type="STRING" id="604330.SAMN04489857_0345"/>